<evidence type="ECO:0000313" key="2">
    <source>
        <dbReference type="Proteomes" id="UP000011541"/>
    </source>
</evidence>
<dbReference type="InterPro" id="IPR014993">
    <property type="entry name" value="DUF1841"/>
</dbReference>
<gene>
    <name evidence="1" type="ORF">CONE_0784</name>
</gene>
<dbReference type="STRING" id="1208920.CONE_0784"/>
<dbReference type="AlphaFoldDB" id="M1M963"/>
<dbReference type="RefSeq" id="WP_015397196.1">
    <property type="nucleotide sequence ID" value="NC_020299.1"/>
</dbReference>
<sequence length="142" mass="16275">MFNPSLEQARSFFIEVWNKQKLSKIMTPIEEATATWILEHPQFHADLSNKESIKNIYNSSCLESNPFLHLSMHLAVSEQLLIDQPCGIKAAYNKLVISNNPHTAAHKIIKCLKLTIKDSQNYGIKLDSNKYLMRIKEMVSKS</sequence>
<organism evidence="1 2">
    <name type="scientific">Candidatus Kinetoplastidibacterium stringomonadis TCC290E</name>
    <dbReference type="NCBI Taxonomy" id="1208920"/>
    <lineage>
        <taxon>Bacteria</taxon>
        <taxon>Pseudomonadati</taxon>
        <taxon>Pseudomonadota</taxon>
        <taxon>Betaproteobacteria</taxon>
        <taxon>Candidatus Kinetoplastidibacterium</taxon>
    </lineage>
</organism>
<reference evidence="1 2" key="1">
    <citation type="journal article" date="2013" name="Genome Biol. Evol.">
        <title>Genome evolution and phylogenomic analysis of candidatus kinetoplastibacterium, the betaproteobacterial endosymbionts of strigomonas and angomonas.</title>
        <authorList>
            <person name="Alves J.M."/>
            <person name="Serrano M.G."/>
            <person name="Maia da Silva F."/>
            <person name="Voegtly L.J."/>
            <person name="Matveyev A.V."/>
            <person name="Teixeira M.M."/>
            <person name="Camargo E.P."/>
            <person name="Buck G.A."/>
        </authorList>
    </citation>
    <scope>NUCLEOTIDE SEQUENCE [LARGE SCALE GENOMIC DNA]</scope>
    <source>
        <strain evidence="1 2">TCC290E</strain>
    </source>
</reference>
<name>M1M963_9PROT</name>
<proteinExistence type="predicted"/>
<dbReference type="OrthoDB" id="9789432at2"/>
<dbReference type="KEGG" id="kon:CONE_0784"/>
<dbReference type="PATRIC" id="fig|1208920.3.peg.503"/>
<accession>M1M963</accession>
<dbReference type="HOGENOM" id="CLU_120353_0_0_4"/>
<dbReference type="Pfam" id="PF08897">
    <property type="entry name" value="DUF1841"/>
    <property type="match status" value="1"/>
</dbReference>
<keyword evidence="2" id="KW-1185">Reference proteome</keyword>
<dbReference type="EMBL" id="CP003805">
    <property type="protein sequence ID" value="AGF48510.1"/>
    <property type="molecule type" value="Genomic_DNA"/>
</dbReference>
<evidence type="ECO:0008006" key="3">
    <source>
        <dbReference type="Google" id="ProtNLM"/>
    </source>
</evidence>
<dbReference type="Proteomes" id="UP000011541">
    <property type="component" value="Chromosome"/>
</dbReference>
<dbReference type="eggNOG" id="ENOG50315C6">
    <property type="taxonomic scope" value="Bacteria"/>
</dbReference>
<evidence type="ECO:0000313" key="1">
    <source>
        <dbReference type="EMBL" id="AGF48510.1"/>
    </source>
</evidence>
<protein>
    <recommendedName>
        <fullName evidence="3">DUF1841 family protein</fullName>
    </recommendedName>
</protein>